<dbReference type="GeneID" id="101899671"/>
<dbReference type="Proteomes" id="UP001652621">
    <property type="component" value="Unplaced"/>
</dbReference>
<dbReference type="VEuPathDB" id="VectorBase:MDOMA2_005663"/>
<reference evidence="6" key="2">
    <citation type="submission" date="2025-04" db="UniProtKB">
        <authorList>
            <consortium name="RefSeq"/>
        </authorList>
    </citation>
    <scope>IDENTIFICATION</scope>
    <source>
        <strain evidence="6 7">Aabys</strain>
        <tissue evidence="7">Whole body</tissue>
    </source>
</reference>
<dbReference type="InterPro" id="IPR019343">
    <property type="entry name" value="PPP1R21_N"/>
</dbReference>
<feature type="coiled-coil region" evidence="1">
    <location>
        <begin position="138"/>
        <end position="197"/>
    </location>
</feature>
<feature type="region of interest" description="Disordered" evidence="2">
    <location>
        <begin position="204"/>
        <end position="226"/>
    </location>
</feature>
<evidence type="ECO:0000313" key="5">
    <source>
        <dbReference type="Proteomes" id="UP001652621"/>
    </source>
</evidence>
<dbReference type="PANTHER" id="PTHR21448">
    <property type="entry name" value="SMOOTH MUSCLE MYOSIN HEAVY CHAIN-RELATED"/>
    <property type="match status" value="1"/>
</dbReference>
<evidence type="ECO:0000256" key="1">
    <source>
        <dbReference type="SAM" id="Coils"/>
    </source>
</evidence>
<feature type="region of interest" description="Disordered" evidence="2">
    <location>
        <begin position="80"/>
        <end position="110"/>
    </location>
</feature>
<sequence length="405" mass="46196">MEGFVAEDKYQKLASEYAKIRAQASVLRKGILEEQSKNSNLRDQLKQKELEARRSEQEIDSLGFRNKQLELRVAALQQELATSEARKRDKDKKRSPHDKNDAAHNNAMANKADISQDALIFEELQKKIIENAELTSLIDDKERSLQLHAERIRNMEDTMEKRNIEHADNEKRLRKDIESLQSRNQELETKLVEAASMLGSEDALSASGSETTPLHNHHHNSHHSEIESRLHALEQEVAHWRSQYELSKLYAESLEIAETNLLCNEEIRANSSCNSTTTAAGLTIIPSFSDGKSKRDSGKDHHAMPCSKELLIFNHLSKKLEDLLKDKVWAESKVRSVETEVDNLQICLENATQELKNKDEQIESINQALHLLEEDMTTTRVNYDEQISVLTEQIISLSEQLAASK</sequence>
<dbReference type="AlphaFoldDB" id="A0A1I8NBQ7"/>
<accession>A0A1I8NBQ7</accession>
<dbReference type="RefSeq" id="XP_005178533.1">
    <property type="nucleotide sequence ID" value="XM_005178476.3"/>
</dbReference>
<evidence type="ECO:0000259" key="3">
    <source>
        <dbReference type="SMART" id="SM01254"/>
    </source>
</evidence>
<dbReference type="PANTHER" id="PTHR21448:SF0">
    <property type="entry name" value="PROTEIN PHOSPHATASE 1 REGULATORY SUBUNIT 21"/>
    <property type="match status" value="1"/>
</dbReference>
<feature type="compositionally biased region" description="Basic and acidic residues" evidence="2">
    <location>
        <begin position="43"/>
        <end position="57"/>
    </location>
</feature>
<evidence type="ECO:0000256" key="2">
    <source>
        <dbReference type="SAM" id="MobiDB-lite"/>
    </source>
</evidence>
<dbReference type="RefSeq" id="XP_058976987.1">
    <property type="nucleotide sequence ID" value="XM_059121004.1"/>
</dbReference>
<feature type="region of interest" description="Disordered" evidence="2">
    <location>
        <begin position="37"/>
        <end position="57"/>
    </location>
</feature>
<feature type="coiled-coil region" evidence="1">
    <location>
        <begin position="334"/>
        <end position="375"/>
    </location>
</feature>
<dbReference type="InterPro" id="IPR040024">
    <property type="entry name" value="PPP1R21"/>
</dbReference>
<evidence type="ECO:0000313" key="4">
    <source>
        <dbReference type="EnsemblMetazoa" id="MDOA013589-PA"/>
    </source>
</evidence>
<proteinExistence type="predicted"/>
<keyword evidence="1" id="KW-0175">Coiled coil</keyword>
<protein>
    <submittedName>
        <fullName evidence="6 7">Protein phosphatase 1 regulatory subunit 21</fullName>
    </submittedName>
</protein>
<feature type="domain" description="Protein phosphatase 1 regulatory subunit 21 N-terminal" evidence="3">
    <location>
        <begin position="11"/>
        <end position="124"/>
    </location>
</feature>
<dbReference type="eggNOG" id="KOG4421">
    <property type="taxonomic scope" value="Eukaryota"/>
</dbReference>
<dbReference type="EnsemblMetazoa" id="MDOA013589-RA">
    <property type="protein sequence ID" value="MDOA013589-PA"/>
    <property type="gene ID" value="MDOA013589"/>
</dbReference>
<organism evidence="4">
    <name type="scientific">Musca domestica</name>
    <name type="common">House fly</name>
    <dbReference type="NCBI Taxonomy" id="7370"/>
    <lineage>
        <taxon>Eukaryota</taxon>
        <taxon>Metazoa</taxon>
        <taxon>Ecdysozoa</taxon>
        <taxon>Arthropoda</taxon>
        <taxon>Hexapoda</taxon>
        <taxon>Insecta</taxon>
        <taxon>Pterygota</taxon>
        <taxon>Neoptera</taxon>
        <taxon>Endopterygota</taxon>
        <taxon>Diptera</taxon>
        <taxon>Brachycera</taxon>
        <taxon>Muscomorpha</taxon>
        <taxon>Muscoidea</taxon>
        <taxon>Muscidae</taxon>
        <taxon>Musca</taxon>
    </lineage>
</organism>
<gene>
    <name evidence="4" type="primary">101899671</name>
    <name evidence="6" type="synonym">LOC101899671</name>
    <name evidence="7" type="synonym">LOC131801908</name>
</gene>
<evidence type="ECO:0000313" key="7">
    <source>
        <dbReference type="RefSeq" id="XP_058976987.1"/>
    </source>
</evidence>
<dbReference type="GO" id="GO:0005769">
    <property type="term" value="C:early endosome"/>
    <property type="evidence" value="ECO:0007669"/>
    <property type="project" value="TreeGrafter"/>
</dbReference>
<name>A0A1I8NBQ7_MUSDO</name>
<evidence type="ECO:0000313" key="6">
    <source>
        <dbReference type="RefSeq" id="XP_005178533.1"/>
    </source>
</evidence>
<dbReference type="VEuPathDB" id="VectorBase:MDOMA2_006126"/>
<dbReference type="Pfam" id="PF21636">
    <property type="entry name" value="PPP1R21_C"/>
    <property type="match status" value="1"/>
</dbReference>
<dbReference type="KEGG" id="mde:101899671"/>
<dbReference type="VEuPathDB" id="VectorBase:MDOA013589"/>
<reference evidence="4" key="1">
    <citation type="submission" date="2020-05" db="UniProtKB">
        <authorList>
            <consortium name="EnsemblMetazoa"/>
        </authorList>
    </citation>
    <scope>IDENTIFICATION</scope>
    <source>
        <strain evidence="4">Aabys</strain>
    </source>
</reference>
<dbReference type="OrthoDB" id="5566667at2759"/>
<dbReference type="GO" id="GO:0016020">
    <property type="term" value="C:membrane"/>
    <property type="evidence" value="ECO:0007669"/>
    <property type="project" value="TreeGrafter"/>
</dbReference>
<dbReference type="SMART" id="SM01254">
    <property type="entry name" value="KLRAQ"/>
    <property type="match status" value="1"/>
</dbReference>
<dbReference type="InterPro" id="IPR049372">
    <property type="entry name" value="PPP1R21_C"/>
</dbReference>
<dbReference type="Pfam" id="PF10205">
    <property type="entry name" value="KLRAQ"/>
    <property type="match status" value="1"/>
</dbReference>
<dbReference type="STRING" id="7370.A0A1I8NBQ7"/>
<keyword evidence="5" id="KW-1185">Reference proteome</keyword>